<dbReference type="InterPro" id="IPR003787">
    <property type="entry name" value="Sulphur_relay_DsrE/F-like"/>
</dbReference>
<dbReference type="EMBL" id="MWQY01000007">
    <property type="protein sequence ID" value="ORC35983.1"/>
    <property type="molecule type" value="Genomic_DNA"/>
</dbReference>
<reference evidence="1 2" key="1">
    <citation type="submission" date="2017-03" db="EMBL/GenBank/DDBJ databases">
        <title>Draft Genome sequence of Marispirochaeta sp. strain JC444.</title>
        <authorList>
            <person name="Shivani Y."/>
            <person name="Subhash Y."/>
            <person name="Sasikala C."/>
            <person name="Ramana C."/>
        </authorList>
    </citation>
    <scope>NUCLEOTIDE SEQUENCE [LARGE SCALE GENOMIC DNA]</scope>
    <source>
        <strain evidence="1 2">JC444</strain>
    </source>
</reference>
<dbReference type="InterPro" id="IPR027396">
    <property type="entry name" value="DsrEFH-like"/>
</dbReference>
<evidence type="ECO:0000313" key="2">
    <source>
        <dbReference type="Proteomes" id="UP000192343"/>
    </source>
</evidence>
<proteinExistence type="predicted"/>
<gene>
    <name evidence="1" type="ORF">B4O97_07900</name>
</gene>
<dbReference type="OrthoDB" id="9807925at2"/>
<organism evidence="1 2">
    <name type="scientific">Marispirochaeta aestuarii</name>
    <dbReference type="NCBI Taxonomy" id="1963862"/>
    <lineage>
        <taxon>Bacteria</taxon>
        <taxon>Pseudomonadati</taxon>
        <taxon>Spirochaetota</taxon>
        <taxon>Spirochaetia</taxon>
        <taxon>Spirochaetales</taxon>
        <taxon>Spirochaetaceae</taxon>
        <taxon>Marispirochaeta</taxon>
    </lineage>
</organism>
<dbReference type="STRING" id="1963862.B4O97_07900"/>
<protein>
    <submittedName>
        <fullName evidence="1">Cytoplasmic protein</fullName>
    </submittedName>
</protein>
<evidence type="ECO:0000313" key="1">
    <source>
        <dbReference type="EMBL" id="ORC35983.1"/>
    </source>
</evidence>
<dbReference type="SUPFAM" id="SSF75169">
    <property type="entry name" value="DsrEFH-like"/>
    <property type="match status" value="1"/>
</dbReference>
<accession>A0A1Y1RZI2</accession>
<keyword evidence="2" id="KW-1185">Reference proteome</keyword>
<dbReference type="RefSeq" id="WP_083049808.1">
    <property type="nucleotide sequence ID" value="NZ_MWQY01000007.1"/>
</dbReference>
<dbReference type="Gene3D" id="3.40.1260.10">
    <property type="entry name" value="DsrEFH-like"/>
    <property type="match status" value="1"/>
</dbReference>
<dbReference type="Pfam" id="PF02635">
    <property type="entry name" value="DsrE"/>
    <property type="match status" value="1"/>
</dbReference>
<sequence length="114" mass="12195">MKYVLFAFNGDPICFVHVMLNAFDMREKGHEVKVVLEGSAVTIPKAMAEPGAAFAPLWENLKGSGMIDVVCRACSAKLGVSAEVEAQGLPLGGDMKGHPSMSAYIDQGYTLITF</sequence>
<dbReference type="Proteomes" id="UP000192343">
    <property type="component" value="Unassembled WGS sequence"/>
</dbReference>
<name>A0A1Y1RZI2_9SPIO</name>
<comment type="caution">
    <text evidence="1">The sequence shown here is derived from an EMBL/GenBank/DDBJ whole genome shotgun (WGS) entry which is preliminary data.</text>
</comment>
<dbReference type="AlphaFoldDB" id="A0A1Y1RZI2"/>